<evidence type="ECO:0000256" key="3">
    <source>
        <dbReference type="ARBA" id="ARBA00022475"/>
    </source>
</evidence>
<evidence type="ECO:0000256" key="4">
    <source>
        <dbReference type="ARBA" id="ARBA00022692"/>
    </source>
</evidence>
<accession>A0A517ZQ57</accession>
<keyword evidence="3" id="KW-1003">Cell membrane</keyword>
<dbReference type="GO" id="GO:0022857">
    <property type="term" value="F:transmembrane transporter activity"/>
    <property type="evidence" value="ECO:0007669"/>
    <property type="project" value="InterPro"/>
</dbReference>
<gene>
    <name evidence="8" type="primary">aaeB</name>
    <name evidence="8" type="ORF">Mal52_31050</name>
</gene>
<dbReference type="AlphaFoldDB" id="A0A517ZQ57"/>
<dbReference type="Pfam" id="PF04632">
    <property type="entry name" value="FUSC"/>
    <property type="match status" value="1"/>
</dbReference>
<feature type="transmembrane region" description="Helical" evidence="7">
    <location>
        <begin position="109"/>
        <end position="127"/>
    </location>
</feature>
<feature type="transmembrane region" description="Helical" evidence="7">
    <location>
        <begin position="59"/>
        <end position="79"/>
    </location>
</feature>
<feature type="transmembrane region" description="Helical" evidence="7">
    <location>
        <begin position="428"/>
        <end position="447"/>
    </location>
</feature>
<evidence type="ECO:0000256" key="7">
    <source>
        <dbReference type="SAM" id="Phobius"/>
    </source>
</evidence>
<feature type="transmembrane region" description="Helical" evidence="7">
    <location>
        <begin position="139"/>
        <end position="160"/>
    </location>
</feature>
<keyword evidence="2" id="KW-0813">Transport</keyword>
<dbReference type="PANTHER" id="PTHR30509">
    <property type="entry name" value="P-HYDROXYBENZOIC ACID EFFLUX PUMP SUBUNIT-RELATED"/>
    <property type="match status" value="1"/>
</dbReference>
<name>A0A517ZQ57_9PLAN</name>
<reference evidence="8 9" key="1">
    <citation type="submission" date="2019-02" db="EMBL/GenBank/DDBJ databases">
        <title>Deep-cultivation of Planctomycetes and their phenomic and genomic characterization uncovers novel biology.</title>
        <authorList>
            <person name="Wiegand S."/>
            <person name="Jogler M."/>
            <person name="Boedeker C."/>
            <person name="Pinto D."/>
            <person name="Vollmers J."/>
            <person name="Rivas-Marin E."/>
            <person name="Kohn T."/>
            <person name="Peeters S.H."/>
            <person name="Heuer A."/>
            <person name="Rast P."/>
            <person name="Oberbeckmann S."/>
            <person name="Bunk B."/>
            <person name="Jeske O."/>
            <person name="Meyerdierks A."/>
            <person name="Storesund J.E."/>
            <person name="Kallscheuer N."/>
            <person name="Luecker S."/>
            <person name="Lage O.M."/>
            <person name="Pohl T."/>
            <person name="Merkel B.J."/>
            <person name="Hornburger P."/>
            <person name="Mueller R.-W."/>
            <person name="Bruemmer F."/>
            <person name="Labrenz M."/>
            <person name="Spormann A.M."/>
            <person name="Op den Camp H."/>
            <person name="Overmann J."/>
            <person name="Amann R."/>
            <person name="Jetten M.S.M."/>
            <person name="Mascher T."/>
            <person name="Medema M.H."/>
            <person name="Devos D.P."/>
            <person name="Kaster A.-K."/>
            <person name="Ovreas L."/>
            <person name="Rohde M."/>
            <person name="Galperin M.Y."/>
            <person name="Jogler C."/>
        </authorList>
    </citation>
    <scope>NUCLEOTIDE SEQUENCE [LARGE SCALE GENOMIC DNA]</scope>
    <source>
        <strain evidence="8 9">Mal52</strain>
    </source>
</reference>
<sequence>MWHRILGLEPSRTLIAAKSTLAIVIGYGLGLGFDWKASSIATTIIVLQTASLGTTLKKASLRMIGTLSGALVGVVIVATCAHDRELFILAMAVVAAVCVWGMQSSSHQYAWMLVMLTCAIVGWPTAMNPADTFHTCVDRVTAVTVGVVLSSLVHGVFWPVTAGQNFERSMQEVVEGCRDLVLLIRRGLLNQDIDVQAIDKMEIKLISLSTSISATLNAARVDSKHIRRHYRQYEQLGDALEELVLATTAIGGTATLYREVLMVPAVSHSASLQQMLDTLDDVCSATVQQLAMPRDGSHYQDETKAASILELQDQTLAGSQGTVAFRLLLNSMLTFQEAALRVRSAIAEAEVSSAEANAASTIPQTGPDTKTPFAKSALAGLQVVASAWFFVLLNWPPGLQSAMILTMIFVYLNAQLPVALTASTILKAVLMALPIAAVFHFIVMPTLDSFIELSPWLAFLFFPLMYGLSSQNPLKSMSAMLTVNLTNSLISVSTTPPQYDFSSFANTYLGMSGGVAIVLLLAYLFETRSPRRGLHGALTALLKQSADYLKALEDDSPGPTAEPTLAKKHRMQWMQRLGQLKKLSAAVDYRQDPQANRDQVSTMLQSCDVLVARLFWSSVLSVPPRREARIEKRPLNREHDWCAATIAATAQSLGALQPIDIQQPDKTLFRDGEFMMNAGQSADVYEPSLETEDMTRAKSTYYRALAEAIMDCQREINRVDWKRWTQSYF</sequence>
<protein>
    <submittedName>
        <fullName evidence="8">p-hydroxybenzoic acid efflux pump subunit AaeB</fullName>
    </submittedName>
</protein>
<evidence type="ECO:0000256" key="6">
    <source>
        <dbReference type="ARBA" id="ARBA00023136"/>
    </source>
</evidence>
<dbReference type="Proteomes" id="UP000319383">
    <property type="component" value="Chromosome"/>
</dbReference>
<feature type="transmembrane region" description="Helical" evidence="7">
    <location>
        <begin position="401"/>
        <end position="421"/>
    </location>
</feature>
<feature type="transmembrane region" description="Helical" evidence="7">
    <location>
        <begin position="20"/>
        <end position="47"/>
    </location>
</feature>
<dbReference type="EMBL" id="CP036276">
    <property type="protein sequence ID" value="QDU44619.1"/>
    <property type="molecule type" value="Genomic_DNA"/>
</dbReference>
<evidence type="ECO:0000256" key="2">
    <source>
        <dbReference type="ARBA" id="ARBA00022448"/>
    </source>
</evidence>
<keyword evidence="9" id="KW-1185">Reference proteome</keyword>
<dbReference type="InterPro" id="IPR006726">
    <property type="entry name" value="PHBA_efflux_AaeB/fusaric-R"/>
</dbReference>
<feature type="transmembrane region" description="Helical" evidence="7">
    <location>
        <begin position="505"/>
        <end position="525"/>
    </location>
</feature>
<keyword evidence="6 7" id="KW-0472">Membrane</keyword>
<keyword evidence="5 7" id="KW-1133">Transmembrane helix</keyword>
<proteinExistence type="predicted"/>
<organism evidence="8 9">
    <name type="scientific">Symmachiella dynata</name>
    <dbReference type="NCBI Taxonomy" id="2527995"/>
    <lineage>
        <taxon>Bacteria</taxon>
        <taxon>Pseudomonadati</taxon>
        <taxon>Planctomycetota</taxon>
        <taxon>Planctomycetia</taxon>
        <taxon>Planctomycetales</taxon>
        <taxon>Planctomycetaceae</taxon>
        <taxon>Symmachiella</taxon>
    </lineage>
</organism>
<evidence type="ECO:0000313" key="9">
    <source>
        <dbReference type="Proteomes" id="UP000319383"/>
    </source>
</evidence>
<dbReference type="GO" id="GO:0005886">
    <property type="term" value="C:plasma membrane"/>
    <property type="evidence" value="ECO:0007669"/>
    <property type="project" value="UniProtKB-SubCell"/>
</dbReference>
<evidence type="ECO:0000313" key="8">
    <source>
        <dbReference type="EMBL" id="QDU44619.1"/>
    </source>
</evidence>
<feature type="transmembrane region" description="Helical" evidence="7">
    <location>
        <begin position="85"/>
        <end position="102"/>
    </location>
</feature>
<dbReference type="KEGG" id="sdyn:Mal52_31050"/>
<dbReference type="RefSeq" id="WP_145376951.1">
    <property type="nucleotide sequence ID" value="NZ_CP036276.1"/>
</dbReference>
<comment type="subcellular location">
    <subcellularLocation>
        <location evidence="1">Cell membrane</location>
        <topology evidence="1">Multi-pass membrane protein</topology>
    </subcellularLocation>
</comment>
<evidence type="ECO:0000256" key="1">
    <source>
        <dbReference type="ARBA" id="ARBA00004651"/>
    </source>
</evidence>
<keyword evidence="4 7" id="KW-0812">Transmembrane</keyword>
<evidence type="ECO:0000256" key="5">
    <source>
        <dbReference type="ARBA" id="ARBA00022989"/>
    </source>
</evidence>
<dbReference type="PANTHER" id="PTHR30509:SF9">
    <property type="entry name" value="MULTIDRUG RESISTANCE PROTEIN MDTO"/>
    <property type="match status" value="1"/>
</dbReference>